<dbReference type="GO" id="GO:0003700">
    <property type="term" value="F:DNA-binding transcription factor activity"/>
    <property type="evidence" value="ECO:0007669"/>
    <property type="project" value="InterPro"/>
</dbReference>
<dbReference type="Pfam" id="PF00392">
    <property type="entry name" value="GntR"/>
    <property type="match status" value="1"/>
</dbReference>
<name>A0A381IMR8_AMIAI</name>
<dbReference type="GO" id="GO:0003677">
    <property type="term" value="F:DNA binding"/>
    <property type="evidence" value="ECO:0007669"/>
    <property type="project" value="UniProtKB-KW"/>
</dbReference>
<keyword evidence="1" id="KW-0805">Transcription regulation</keyword>
<dbReference type="AlphaFoldDB" id="A0A381IMR8"/>
<proteinExistence type="predicted"/>
<dbReference type="CDD" id="cd07377">
    <property type="entry name" value="WHTH_GntR"/>
    <property type="match status" value="1"/>
</dbReference>
<dbReference type="PANTHER" id="PTHR43537:SF5">
    <property type="entry name" value="UXU OPERON TRANSCRIPTIONAL REGULATOR"/>
    <property type="match status" value="1"/>
</dbReference>
<evidence type="ECO:0000313" key="6">
    <source>
        <dbReference type="Proteomes" id="UP000254701"/>
    </source>
</evidence>
<evidence type="ECO:0000256" key="2">
    <source>
        <dbReference type="ARBA" id="ARBA00023125"/>
    </source>
</evidence>
<feature type="domain" description="HTH gntR-type" evidence="4">
    <location>
        <begin position="29"/>
        <end position="99"/>
    </location>
</feature>
<dbReference type="SMART" id="SM00895">
    <property type="entry name" value="FCD"/>
    <property type="match status" value="1"/>
</dbReference>
<dbReference type="EMBL" id="UFSM01000004">
    <property type="protein sequence ID" value="SUY29372.1"/>
    <property type="molecule type" value="Genomic_DNA"/>
</dbReference>
<dbReference type="OrthoDB" id="9810548at2"/>
<dbReference type="SMART" id="SM00345">
    <property type="entry name" value="HTH_GNTR"/>
    <property type="match status" value="1"/>
</dbReference>
<dbReference type="PROSITE" id="PS50949">
    <property type="entry name" value="HTH_GNTR"/>
    <property type="match status" value="1"/>
</dbReference>
<dbReference type="PANTHER" id="PTHR43537">
    <property type="entry name" value="TRANSCRIPTIONAL REGULATOR, GNTR FAMILY"/>
    <property type="match status" value="1"/>
</dbReference>
<dbReference type="Gene3D" id="1.20.120.530">
    <property type="entry name" value="GntR ligand-binding domain-like"/>
    <property type="match status" value="1"/>
</dbReference>
<dbReference type="InterPro" id="IPR011711">
    <property type="entry name" value="GntR_C"/>
</dbReference>
<dbReference type="Pfam" id="PF07729">
    <property type="entry name" value="FCD"/>
    <property type="match status" value="1"/>
</dbReference>
<dbReference type="Gene3D" id="1.10.10.10">
    <property type="entry name" value="Winged helix-like DNA-binding domain superfamily/Winged helix DNA-binding domain"/>
    <property type="match status" value="1"/>
</dbReference>
<evidence type="ECO:0000313" key="5">
    <source>
        <dbReference type="EMBL" id="SUY29372.1"/>
    </source>
</evidence>
<evidence type="ECO:0000259" key="4">
    <source>
        <dbReference type="PROSITE" id="PS50949"/>
    </source>
</evidence>
<dbReference type="Proteomes" id="UP000254701">
    <property type="component" value="Unassembled WGS sequence"/>
</dbReference>
<dbReference type="InterPro" id="IPR036388">
    <property type="entry name" value="WH-like_DNA-bd_sf"/>
</dbReference>
<protein>
    <submittedName>
        <fullName evidence="5">Pyruvate dehydrogenase complex repressor</fullName>
    </submittedName>
</protein>
<dbReference type="PRINTS" id="PR00035">
    <property type="entry name" value="HTHGNTR"/>
</dbReference>
<dbReference type="InterPro" id="IPR036390">
    <property type="entry name" value="WH_DNA-bd_sf"/>
</dbReference>
<gene>
    <name evidence="5" type="primary">pdhR_3</name>
    <name evidence="5" type="ORF">NCTC10684_05605</name>
</gene>
<evidence type="ECO:0000256" key="1">
    <source>
        <dbReference type="ARBA" id="ARBA00023015"/>
    </source>
</evidence>
<accession>A0A381IMR8</accession>
<keyword evidence="3" id="KW-0804">Transcription</keyword>
<evidence type="ECO:0000256" key="3">
    <source>
        <dbReference type="ARBA" id="ARBA00023163"/>
    </source>
</evidence>
<dbReference type="SUPFAM" id="SSF48008">
    <property type="entry name" value="GntR ligand-binding domain-like"/>
    <property type="match status" value="1"/>
</dbReference>
<sequence length="258" mass="27335">MQKAPDAEGSGLTQMVGPAERLWSSGKQTTLSASVIDQIRTVLFAGRLAPGDRLGSEASLALQFGVSRMTMRDALRSLQASGVIEVKVGIKGGIFVAEGNSERLAETIAIQLKLIGISTEELLDTQIAIEVMAAGLAASNATGADIKALHEALGEAERLIDDAEEFTWAAINFHGCVVAASHNRVLAAQFRALSHVLMPLYVRGSSPDVARRAVAFQRALIACIEAREPDAARNLVYGRLQFVKSRQLGDLAKAGAGD</sequence>
<dbReference type="InterPro" id="IPR000524">
    <property type="entry name" value="Tscrpt_reg_HTH_GntR"/>
</dbReference>
<keyword evidence="2" id="KW-0238">DNA-binding</keyword>
<organism evidence="5 6">
    <name type="scientific">Aminobacter aminovorans</name>
    <name type="common">Chelatobacter heintzii</name>
    <dbReference type="NCBI Taxonomy" id="83263"/>
    <lineage>
        <taxon>Bacteria</taxon>
        <taxon>Pseudomonadati</taxon>
        <taxon>Pseudomonadota</taxon>
        <taxon>Alphaproteobacteria</taxon>
        <taxon>Hyphomicrobiales</taxon>
        <taxon>Phyllobacteriaceae</taxon>
        <taxon>Aminobacter</taxon>
    </lineage>
</organism>
<dbReference type="InterPro" id="IPR008920">
    <property type="entry name" value="TF_FadR/GntR_C"/>
</dbReference>
<reference evidence="5 6" key="1">
    <citation type="submission" date="2018-06" db="EMBL/GenBank/DDBJ databases">
        <authorList>
            <consortium name="Pathogen Informatics"/>
            <person name="Doyle S."/>
        </authorList>
    </citation>
    <scope>NUCLEOTIDE SEQUENCE [LARGE SCALE GENOMIC DNA]</scope>
    <source>
        <strain evidence="5 6">NCTC10684</strain>
    </source>
</reference>
<dbReference type="SUPFAM" id="SSF46785">
    <property type="entry name" value="Winged helix' DNA-binding domain"/>
    <property type="match status" value="1"/>
</dbReference>
<keyword evidence="5" id="KW-0670">Pyruvate</keyword>
<dbReference type="RefSeq" id="WP_115734608.1">
    <property type="nucleotide sequence ID" value="NZ_BAAAVY010000037.1"/>
</dbReference>